<gene>
    <name evidence="8" type="ORF">PBAH0796_LOCUS31313</name>
</gene>
<dbReference type="PANTHER" id="PTHR12040:SF0">
    <property type="entry name" value="HISTONE CHAPERONE ASF1"/>
    <property type="match status" value="1"/>
</dbReference>
<dbReference type="AlphaFoldDB" id="A0A7S0BAW6"/>
<feature type="compositionally biased region" description="Basic and acidic residues" evidence="7">
    <location>
        <begin position="172"/>
        <end position="183"/>
    </location>
</feature>
<dbReference type="Gene3D" id="2.60.40.1490">
    <property type="entry name" value="Histone chaperone ASF1-like"/>
    <property type="match status" value="1"/>
</dbReference>
<keyword evidence="4" id="KW-0804">Transcription</keyword>
<keyword evidence="6" id="KW-0539">Nucleus</keyword>
<dbReference type="Pfam" id="PF04729">
    <property type="entry name" value="ASF1_hist_chap"/>
    <property type="match status" value="1"/>
</dbReference>
<dbReference type="GO" id="GO:0000785">
    <property type="term" value="C:chromatin"/>
    <property type="evidence" value="ECO:0007669"/>
    <property type="project" value="TreeGrafter"/>
</dbReference>
<name>A0A7S0BAW6_9DINO</name>
<keyword evidence="5" id="KW-0143">Chaperone</keyword>
<evidence type="ECO:0008006" key="9">
    <source>
        <dbReference type="Google" id="ProtNLM"/>
    </source>
</evidence>
<evidence type="ECO:0000256" key="2">
    <source>
        <dbReference type="ARBA" id="ARBA00006051"/>
    </source>
</evidence>
<feature type="region of interest" description="Disordered" evidence="7">
    <location>
        <begin position="172"/>
        <end position="227"/>
    </location>
</feature>
<evidence type="ECO:0000313" key="8">
    <source>
        <dbReference type="EMBL" id="CAD8387625.1"/>
    </source>
</evidence>
<evidence type="ECO:0000256" key="3">
    <source>
        <dbReference type="ARBA" id="ARBA00023015"/>
    </source>
</evidence>
<dbReference type="PANTHER" id="PTHR12040">
    <property type="entry name" value="ANTI-SILENCING PROTEIN 1"/>
    <property type="match status" value="1"/>
</dbReference>
<evidence type="ECO:0000256" key="4">
    <source>
        <dbReference type="ARBA" id="ARBA00023163"/>
    </source>
</evidence>
<keyword evidence="3" id="KW-0805">Transcription regulation</keyword>
<dbReference type="GO" id="GO:0042393">
    <property type="term" value="F:histone binding"/>
    <property type="evidence" value="ECO:0007669"/>
    <property type="project" value="TreeGrafter"/>
</dbReference>
<accession>A0A7S0BAW6</accession>
<evidence type="ECO:0000256" key="6">
    <source>
        <dbReference type="ARBA" id="ARBA00023242"/>
    </source>
</evidence>
<dbReference type="GO" id="GO:0005634">
    <property type="term" value="C:nucleus"/>
    <property type="evidence" value="ECO:0007669"/>
    <property type="project" value="UniProtKB-SubCell"/>
</dbReference>
<evidence type="ECO:0000256" key="1">
    <source>
        <dbReference type="ARBA" id="ARBA00004123"/>
    </source>
</evidence>
<evidence type="ECO:0000256" key="7">
    <source>
        <dbReference type="SAM" id="MobiDB-lite"/>
    </source>
</evidence>
<reference evidence="8" key="1">
    <citation type="submission" date="2021-01" db="EMBL/GenBank/DDBJ databases">
        <authorList>
            <person name="Corre E."/>
            <person name="Pelletier E."/>
            <person name="Niang G."/>
            <person name="Scheremetjew M."/>
            <person name="Finn R."/>
            <person name="Kale V."/>
            <person name="Holt S."/>
            <person name="Cochrane G."/>
            <person name="Meng A."/>
            <person name="Brown T."/>
            <person name="Cohen L."/>
        </authorList>
    </citation>
    <scope>NUCLEOTIDE SEQUENCE</scope>
    <source>
        <strain evidence="8">Pbaha01</strain>
    </source>
</reference>
<dbReference type="InterPro" id="IPR036747">
    <property type="entry name" value="ASF1-like_sf"/>
</dbReference>
<dbReference type="GO" id="GO:0006335">
    <property type="term" value="P:DNA replication-dependent chromatin assembly"/>
    <property type="evidence" value="ECO:0007669"/>
    <property type="project" value="TreeGrafter"/>
</dbReference>
<organism evidence="8">
    <name type="scientific">Pyrodinium bahamense</name>
    <dbReference type="NCBI Taxonomy" id="73915"/>
    <lineage>
        <taxon>Eukaryota</taxon>
        <taxon>Sar</taxon>
        <taxon>Alveolata</taxon>
        <taxon>Dinophyceae</taxon>
        <taxon>Gonyaulacales</taxon>
        <taxon>Pyrocystaceae</taxon>
        <taxon>Pyrodinium</taxon>
    </lineage>
</organism>
<protein>
    <recommendedName>
        <fullName evidence="9">Anti-silencing function protein 1</fullName>
    </recommendedName>
</protein>
<evidence type="ECO:0000256" key="5">
    <source>
        <dbReference type="ARBA" id="ARBA00023186"/>
    </source>
</evidence>
<sequence length="227" mass="24546">MSVCRVADVKVLQPSASVDEDLAFEVTMDVAEPLAEDALFRCLYVVDASKAKTDVELESIDVGNGPGLPCGLMKFVFESPAPPREVIEAGGGALEVAGLYLSASYRGAEFCRIGYFVRHEYDDPALQENPPEEVDWGRLRRVLSDPCVTRFSVTWDQPAGAEMALAAIPAERPSHHGQPDDKTSFQLGPGDQGSLREKSRSPLRGVTSGVAWSDPSGLLERAALRPE</sequence>
<dbReference type="InterPro" id="IPR006818">
    <property type="entry name" value="ASF1-like"/>
</dbReference>
<comment type="similarity">
    <text evidence="2">Belongs to the ASF1 family.</text>
</comment>
<dbReference type="EMBL" id="HBEG01051535">
    <property type="protein sequence ID" value="CAD8387625.1"/>
    <property type="molecule type" value="Transcribed_RNA"/>
</dbReference>
<proteinExistence type="inferred from homology"/>
<dbReference type="SUPFAM" id="SSF101546">
    <property type="entry name" value="ASF1-like"/>
    <property type="match status" value="1"/>
</dbReference>
<comment type="subcellular location">
    <subcellularLocation>
        <location evidence="1">Nucleus</location>
    </subcellularLocation>
</comment>